<dbReference type="EMBL" id="ML119240">
    <property type="protein sequence ID" value="RPB06674.1"/>
    <property type="molecule type" value="Genomic_DNA"/>
</dbReference>
<keyword evidence="1" id="KW-0413">Isomerase</keyword>
<organism evidence="3 4">
    <name type="scientific">Morchella conica CCBAS932</name>
    <dbReference type="NCBI Taxonomy" id="1392247"/>
    <lineage>
        <taxon>Eukaryota</taxon>
        <taxon>Fungi</taxon>
        <taxon>Dikarya</taxon>
        <taxon>Ascomycota</taxon>
        <taxon>Pezizomycotina</taxon>
        <taxon>Pezizomycetes</taxon>
        <taxon>Pezizales</taxon>
        <taxon>Morchellaceae</taxon>
        <taxon>Morchella</taxon>
    </lineage>
</organism>
<keyword evidence="4" id="KW-1185">Reference proteome</keyword>
<dbReference type="SMART" id="SM00830">
    <property type="entry name" value="CM_2"/>
    <property type="match status" value="1"/>
</dbReference>
<dbReference type="GO" id="GO:0009697">
    <property type="term" value="P:salicylic acid biosynthetic process"/>
    <property type="evidence" value="ECO:0007669"/>
    <property type="project" value="TreeGrafter"/>
</dbReference>
<gene>
    <name evidence="3" type="ORF">P167DRAFT_497168</name>
</gene>
<feature type="domain" description="Chorismate mutase" evidence="2">
    <location>
        <begin position="13"/>
        <end position="103"/>
    </location>
</feature>
<protein>
    <submittedName>
        <fullName evidence="3">Chorismate mutase</fullName>
    </submittedName>
</protein>
<reference evidence="3 4" key="1">
    <citation type="journal article" date="2018" name="Nat. Ecol. Evol.">
        <title>Pezizomycetes genomes reveal the molecular basis of ectomycorrhizal truffle lifestyle.</title>
        <authorList>
            <person name="Murat C."/>
            <person name="Payen T."/>
            <person name="Noel B."/>
            <person name="Kuo A."/>
            <person name="Morin E."/>
            <person name="Chen J."/>
            <person name="Kohler A."/>
            <person name="Krizsan K."/>
            <person name="Balestrini R."/>
            <person name="Da Silva C."/>
            <person name="Montanini B."/>
            <person name="Hainaut M."/>
            <person name="Levati E."/>
            <person name="Barry K.W."/>
            <person name="Belfiori B."/>
            <person name="Cichocki N."/>
            <person name="Clum A."/>
            <person name="Dockter R.B."/>
            <person name="Fauchery L."/>
            <person name="Guy J."/>
            <person name="Iotti M."/>
            <person name="Le Tacon F."/>
            <person name="Lindquist E.A."/>
            <person name="Lipzen A."/>
            <person name="Malagnac F."/>
            <person name="Mello A."/>
            <person name="Molinier V."/>
            <person name="Miyauchi S."/>
            <person name="Poulain J."/>
            <person name="Riccioni C."/>
            <person name="Rubini A."/>
            <person name="Sitrit Y."/>
            <person name="Splivallo R."/>
            <person name="Traeger S."/>
            <person name="Wang M."/>
            <person name="Zifcakova L."/>
            <person name="Wipf D."/>
            <person name="Zambonelli A."/>
            <person name="Paolocci F."/>
            <person name="Nowrousian M."/>
            <person name="Ottonello S."/>
            <person name="Baldrian P."/>
            <person name="Spatafora J.W."/>
            <person name="Henrissat B."/>
            <person name="Nagy L.G."/>
            <person name="Aury J.M."/>
            <person name="Wincker P."/>
            <person name="Grigoriev I.V."/>
            <person name="Bonfante P."/>
            <person name="Martin F.M."/>
        </authorList>
    </citation>
    <scope>NUCLEOTIDE SEQUENCE [LARGE SCALE GENOMIC DNA]</scope>
    <source>
        <strain evidence="3 4">CCBAS932</strain>
    </source>
</reference>
<dbReference type="Gene3D" id="1.20.59.10">
    <property type="entry name" value="Chorismate mutase"/>
    <property type="match status" value="1"/>
</dbReference>
<proteinExistence type="predicted"/>
<dbReference type="InterPro" id="IPR036979">
    <property type="entry name" value="CM_dom_sf"/>
</dbReference>
<dbReference type="SUPFAM" id="SSF48600">
    <property type="entry name" value="Chorismate mutase II"/>
    <property type="match status" value="1"/>
</dbReference>
<evidence type="ECO:0000313" key="3">
    <source>
        <dbReference type="EMBL" id="RPB06674.1"/>
    </source>
</evidence>
<evidence type="ECO:0000256" key="1">
    <source>
        <dbReference type="ARBA" id="ARBA00023235"/>
    </source>
</evidence>
<dbReference type="InterPro" id="IPR002701">
    <property type="entry name" value="CM_II_prokaryot"/>
</dbReference>
<sequence>MAAVEIDPATLNPATVTTMVEVRLGIDDLDRRIVTLLGDRMRYIEAAARIKPSRKTVRDEWRKQDVITKAAVQAEKVDFPPELVRNIYEVLVEGSIAHEFTKFDARVGEKSEDATEN</sequence>
<dbReference type="PANTHER" id="PTHR38041:SF1">
    <property type="entry name" value="CHORISMATE MUTASE"/>
    <property type="match status" value="1"/>
</dbReference>
<dbReference type="InterPro" id="IPR036263">
    <property type="entry name" value="Chorismate_II_sf"/>
</dbReference>
<name>A0A3N4K830_9PEZI</name>
<accession>A0A3N4K830</accession>
<dbReference type="GO" id="GO:0046417">
    <property type="term" value="P:chorismate metabolic process"/>
    <property type="evidence" value="ECO:0007669"/>
    <property type="project" value="InterPro"/>
</dbReference>
<evidence type="ECO:0000313" key="4">
    <source>
        <dbReference type="Proteomes" id="UP000277580"/>
    </source>
</evidence>
<dbReference type="Proteomes" id="UP000277580">
    <property type="component" value="Unassembled WGS sequence"/>
</dbReference>
<dbReference type="PROSITE" id="PS51168">
    <property type="entry name" value="CHORISMATE_MUT_2"/>
    <property type="match status" value="1"/>
</dbReference>
<dbReference type="OrthoDB" id="2843337at2759"/>
<dbReference type="GO" id="GO:0004106">
    <property type="term" value="F:chorismate mutase activity"/>
    <property type="evidence" value="ECO:0007669"/>
    <property type="project" value="InterPro"/>
</dbReference>
<dbReference type="AlphaFoldDB" id="A0A3N4K830"/>
<evidence type="ECO:0000259" key="2">
    <source>
        <dbReference type="PROSITE" id="PS51168"/>
    </source>
</evidence>
<dbReference type="InterPro" id="IPR051331">
    <property type="entry name" value="Chorismate_mutase-related"/>
</dbReference>
<dbReference type="PANTHER" id="PTHR38041">
    <property type="entry name" value="CHORISMATE MUTASE"/>
    <property type="match status" value="1"/>
</dbReference>
<dbReference type="InParanoid" id="A0A3N4K830"/>
<dbReference type="Pfam" id="PF01817">
    <property type="entry name" value="CM_2"/>
    <property type="match status" value="1"/>
</dbReference>